<reference evidence="4" key="1">
    <citation type="submission" date="2016-11" db="EMBL/GenBank/DDBJ databases">
        <authorList>
            <person name="Varghese N."/>
            <person name="Submissions S."/>
        </authorList>
    </citation>
    <scope>NUCLEOTIDE SEQUENCE [LARGE SCALE GENOMIC DNA]</scope>
    <source>
        <strain evidence="4">DSM 25330</strain>
    </source>
</reference>
<sequence length="117" mass="13913">MKSYYIYIIKCSDGLLYTGFTNDISRRFKEHEQGLNKSCFTYKRRPLHLIFHQEFNDVNQAIYFEKKIKKWSANKKLALANGDFDMLQILSECRNFTNSKFRPTDEEILNALKSLDN</sequence>
<evidence type="ECO:0000313" key="3">
    <source>
        <dbReference type="EMBL" id="SHH26270.1"/>
    </source>
</evidence>
<dbReference type="OrthoDB" id="1495241at2"/>
<feature type="domain" description="GIY-YIG" evidence="2">
    <location>
        <begin position="2"/>
        <end position="78"/>
    </location>
</feature>
<dbReference type="SUPFAM" id="SSF82771">
    <property type="entry name" value="GIY-YIG endonuclease"/>
    <property type="match status" value="1"/>
</dbReference>
<dbReference type="Gene3D" id="3.40.1440.10">
    <property type="entry name" value="GIY-YIG endonuclease"/>
    <property type="match status" value="1"/>
</dbReference>
<name>A0A1M5RJA3_9FLAO</name>
<dbReference type="InterPro" id="IPR000305">
    <property type="entry name" value="GIY-YIG_endonuc"/>
</dbReference>
<evidence type="ECO:0000256" key="1">
    <source>
        <dbReference type="ARBA" id="ARBA00007435"/>
    </source>
</evidence>
<comment type="similarity">
    <text evidence="1">Belongs to the UPF0213 family.</text>
</comment>
<dbReference type="CDD" id="cd10456">
    <property type="entry name" value="GIY-YIG_UPF0213"/>
    <property type="match status" value="1"/>
</dbReference>
<organism evidence="3 4">
    <name type="scientific">Winogradskyella jejuensis</name>
    <dbReference type="NCBI Taxonomy" id="1089305"/>
    <lineage>
        <taxon>Bacteria</taxon>
        <taxon>Pseudomonadati</taxon>
        <taxon>Bacteroidota</taxon>
        <taxon>Flavobacteriia</taxon>
        <taxon>Flavobacteriales</taxon>
        <taxon>Flavobacteriaceae</taxon>
        <taxon>Winogradskyella</taxon>
    </lineage>
</organism>
<keyword evidence="3" id="KW-0378">Hydrolase</keyword>
<accession>A0A1M5RJA3</accession>
<dbReference type="AlphaFoldDB" id="A0A1M5RJA3"/>
<evidence type="ECO:0000259" key="2">
    <source>
        <dbReference type="PROSITE" id="PS50164"/>
    </source>
</evidence>
<dbReference type="Proteomes" id="UP000184522">
    <property type="component" value="Unassembled WGS sequence"/>
</dbReference>
<dbReference type="PROSITE" id="PS50164">
    <property type="entry name" value="GIY_YIG"/>
    <property type="match status" value="1"/>
</dbReference>
<proteinExistence type="inferred from homology"/>
<dbReference type="STRING" id="1089305.SAMN05444148_1603"/>
<dbReference type="PANTHER" id="PTHR34477">
    <property type="entry name" value="UPF0213 PROTEIN YHBQ"/>
    <property type="match status" value="1"/>
</dbReference>
<keyword evidence="3" id="KW-0540">Nuclease</keyword>
<gene>
    <name evidence="3" type="ORF">SAMN05444148_1603</name>
</gene>
<keyword evidence="4" id="KW-1185">Reference proteome</keyword>
<dbReference type="GO" id="GO:0004519">
    <property type="term" value="F:endonuclease activity"/>
    <property type="evidence" value="ECO:0007669"/>
    <property type="project" value="UniProtKB-KW"/>
</dbReference>
<dbReference type="PANTHER" id="PTHR34477:SF1">
    <property type="entry name" value="UPF0213 PROTEIN YHBQ"/>
    <property type="match status" value="1"/>
</dbReference>
<dbReference type="RefSeq" id="WP_073085289.1">
    <property type="nucleotide sequence ID" value="NZ_FQWS01000002.1"/>
</dbReference>
<protein>
    <submittedName>
        <fullName evidence="3">Putative endonuclease</fullName>
    </submittedName>
</protein>
<dbReference type="InterPro" id="IPR035901">
    <property type="entry name" value="GIY-YIG_endonuc_sf"/>
</dbReference>
<dbReference type="EMBL" id="FQWS01000002">
    <property type="protein sequence ID" value="SHH26270.1"/>
    <property type="molecule type" value="Genomic_DNA"/>
</dbReference>
<keyword evidence="3" id="KW-0255">Endonuclease</keyword>
<dbReference type="InterPro" id="IPR050190">
    <property type="entry name" value="UPF0213_domain"/>
</dbReference>
<evidence type="ECO:0000313" key="4">
    <source>
        <dbReference type="Proteomes" id="UP000184522"/>
    </source>
</evidence>
<dbReference type="Pfam" id="PF01541">
    <property type="entry name" value="GIY-YIG"/>
    <property type="match status" value="1"/>
</dbReference>